<accession>A0A919NU81</accession>
<comment type="caution">
    <text evidence="2">The sequence shown here is derived from an EMBL/GenBank/DDBJ whole genome shotgun (WGS) entry which is preliminary data.</text>
</comment>
<sequence length="115" mass="11891">MKLKLSRRQITVIAVAGVAVVAIMMSRAGGGNDGDQREGIDTPAHQACVDFAAGYPKAKAKTARLALADKVTANSSKSENDLIRKRAAEMGASANDSNAEWKSAGDALTAACRTG</sequence>
<protein>
    <submittedName>
        <fullName evidence="2">Uncharacterized protein</fullName>
    </submittedName>
</protein>
<feature type="region of interest" description="Disordered" evidence="1">
    <location>
        <begin position="92"/>
        <end position="115"/>
    </location>
</feature>
<dbReference type="RefSeq" id="WP_203813144.1">
    <property type="nucleotide sequence ID" value="NZ_BOMY01000051.1"/>
</dbReference>
<dbReference type="AlphaFoldDB" id="A0A919NU81"/>
<dbReference type="Proteomes" id="UP000623608">
    <property type="component" value="Unassembled WGS sequence"/>
</dbReference>
<reference evidence="2" key="1">
    <citation type="submission" date="2021-01" db="EMBL/GenBank/DDBJ databases">
        <title>Whole genome shotgun sequence of Actinoplanes tereljensis NBRC 105297.</title>
        <authorList>
            <person name="Komaki H."/>
            <person name="Tamura T."/>
        </authorList>
    </citation>
    <scope>NUCLEOTIDE SEQUENCE</scope>
    <source>
        <strain evidence="2">NBRC 105297</strain>
    </source>
</reference>
<keyword evidence="3" id="KW-1185">Reference proteome</keyword>
<dbReference type="EMBL" id="BOMY01000051">
    <property type="protein sequence ID" value="GIF25314.1"/>
    <property type="molecule type" value="Genomic_DNA"/>
</dbReference>
<evidence type="ECO:0000256" key="1">
    <source>
        <dbReference type="SAM" id="MobiDB-lite"/>
    </source>
</evidence>
<proteinExistence type="predicted"/>
<evidence type="ECO:0000313" key="2">
    <source>
        <dbReference type="EMBL" id="GIF25314.1"/>
    </source>
</evidence>
<evidence type="ECO:0000313" key="3">
    <source>
        <dbReference type="Proteomes" id="UP000623608"/>
    </source>
</evidence>
<organism evidence="2 3">
    <name type="scientific">Paractinoplanes tereljensis</name>
    <dbReference type="NCBI Taxonomy" id="571912"/>
    <lineage>
        <taxon>Bacteria</taxon>
        <taxon>Bacillati</taxon>
        <taxon>Actinomycetota</taxon>
        <taxon>Actinomycetes</taxon>
        <taxon>Micromonosporales</taxon>
        <taxon>Micromonosporaceae</taxon>
        <taxon>Paractinoplanes</taxon>
    </lineage>
</organism>
<name>A0A919NU81_9ACTN</name>
<gene>
    <name evidence="2" type="ORF">Ate02nite_80440</name>
</gene>